<protein>
    <recommendedName>
        <fullName evidence="4">WAP domain-containing protein</fullName>
    </recommendedName>
</protein>
<proteinExistence type="predicted"/>
<feature type="chain" id="PRO_5034736489" description="WAP domain-containing protein" evidence="1">
    <location>
        <begin position="28"/>
        <end position="103"/>
    </location>
</feature>
<keyword evidence="1" id="KW-0732">Signal</keyword>
<dbReference type="Proteomes" id="UP000694386">
    <property type="component" value="Unplaced"/>
</dbReference>
<evidence type="ECO:0008006" key="4">
    <source>
        <dbReference type="Google" id="ProtNLM"/>
    </source>
</evidence>
<dbReference type="Ensembl" id="ENSCGRT00001007211.1">
    <property type="protein sequence ID" value="ENSCGRP00001004767.1"/>
    <property type="gene ID" value="ENSCGRG00001006135.1"/>
</dbReference>
<feature type="signal peptide" evidence="1">
    <location>
        <begin position="1"/>
        <end position="27"/>
    </location>
</feature>
<reference evidence="2" key="2">
    <citation type="submission" date="2025-09" db="UniProtKB">
        <authorList>
            <consortium name="Ensembl"/>
        </authorList>
    </citation>
    <scope>IDENTIFICATION</scope>
</reference>
<evidence type="ECO:0000313" key="3">
    <source>
        <dbReference type="Proteomes" id="UP000694386"/>
    </source>
</evidence>
<organism evidence="2 3">
    <name type="scientific">Cricetulus griseus</name>
    <name type="common">Chinese hamster</name>
    <name type="synonym">Cricetulus barabensis griseus</name>
    <dbReference type="NCBI Taxonomy" id="10029"/>
    <lineage>
        <taxon>Eukaryota</taxon>
        <taxon>Metazoa</taxon>
        <taxon>Chordata</taxon>
        <taxon>Craniata</taxon>
        <taxon>Vertebrata</taxon>
        <taxon>Euteleostomi</taxon>
        <taxon>Mammalia</taxon>
        <taxon>Eutheria</taxon>
        <taxon>Euarchontoglires</taxon>
        <taxon>Glires</taxon>
        <taxon>Rodentia</taxon>
        <taxon>Myomorpha</taxon>
        <taxon>Muroidea</taxon>
        <taxon>Cricetidae</taxon>
        <taxon>Cricetinae</taxon>
        <taxon>Cricetulus</taxon>
    </lineage>
</organism>
<evidence type="ECO:0000313" key="2">
    <source>
        <dbReference type="Ensembl" id="ENSCGRP00001004767.1"/>
    </source>
</evidence>
<dbReference type="AlphaFoldDB" id="A0A8C2LII1"/>
<name>A0A8C2LII1_CRIGR</name>
<evidence type="ECO:0000256" key="1">
    <source>
        <dbReference type="SAM" id="SignalP"/>
    </source>
</evidence>
<sequence>MLTVGLMNSSALQLLLLLGTLGQLVLAKWKDRVSSETQISDYILKRPILKPCLKHPTSTQCEENSCKIHLDCVDELHRCCQANCGNVCMGNHKISSVMSVVVP</sequence>
<reference evidence="2" key="1">
    <citation type="submission" date="2025-08" db="UniProtKB">
        <authorList>
            <consortium name="Ensembl"/>
        </authorList>
    </citation>
    <scope>IDENTIFICATION</scope>
</reference>
<accession>A0A8C2LII1</accession>